<feature type="transmembrane region" description="Helical" evidence="1">
    <location>
        <begin position="180"/>
        <end position="204"/>
    </location>
</feature>
<keyword evidence="1" id="KW-0812">Transmembrane</keyword>
<protein>
    <submittedName>
        <fullName evidence="2">ABC transporter permease</fullName>
    </submittedName>
</protein>
<evidence type="ECO:0000313" key="3">
    <source>
        <dbReference type="Proteomes" id="UP000501518"/>
    </source>
</evidence>
<sequence length="250" mass="26993">MRRAIRLEFRKMRRLRTFLITAILVLAVAGLSSFSLFAGSTQESFTDPDAMPWAGLMVTYTLMAAMTSPILAAVLASRQTDIEHSGVGWTLASTAGYSPGVLCRAKLVALCVVLLPAVIVQSLLVIGIGLFAGIRVPLDPGPWVLYTGLLFLIDVAFLALHIWLAAVVENQLVSVGVGMLGAFLGVFTLLTSTAVARLIPWGYYAMISPLGQQGDRLVYLTPPFGWIAGFLLLVGIVFAVATRRLDRIER</sequence>
<name>A0A6G8KYG1_9MICO</name>
<keyword evidence="1" id="KW-1133">Transmembrane helix</keyword>
<feature type="transmembrane region" description="Helical" evidence="1">
    <location>
        <begin position="224"/>
        <end position="242"/>
    </location>
</feature>
<feature type="transmembrane region" description="Helical" evidence="1">
    <location>
        <begin position="54"/>
        <end position="76"/>
    </location>
</feature>
<evidence type="ECO:0000313" key="2">
    <source>
        <dbReference type="EMBL" id="QIN29848.1"/>
    </source>
</evidence>
<gene>
    <name evidence="2" type="ORF">EW640_11615</name>
</gene>
<dbReference type="AlphaFoldDB" id="A0A6G8KYG1"/>
<dbReference type="Proteomes" id="UP000501518">
    <property type="component" value="Chromosome"/>
</dbReference>
<keyword evidence="1" id="KW-0472">Membrane</keyword>
<reference evidence="2 3" key="1">
    <citation type="submission" date="2019-02" db="EMBL/GenBank/DDBJ databases">
        <title>Complete Genome Sequence and Methylome Analysis of Brevibacterium luteolum NEB1784.</title>
        <authorList>
            <person name="Fomenkov A."/>
            <person name="Roberts R.J."/>
        </authorList>
    </citation>
    <scope>NUCLEOTIDE SEQUENCE [LARGE SCALE GENOMIC DNA]</scope>
    <source>
        <strain evidence="2 3">NEB1784</strain>
    </source>
</reference>
<evidence type="ECO:0000256" key="1">
    <source>
        <dbReference type="SAM" id="Phobius"/>
    </source>
</evidence>
<organism evidence="2 3">
    <name type="scientific">Brevibacterium luteolum</name>
    <dbReference type="NCBI Taxonomy" id="199591"/>
    <lineage>
        <taxon>Bacteria</taxon>
        <taxon>Bacillati</taxon>
        <taxon>Actinomycetota</taxon>
        <taxon>Actinomycetes</taxon>
        <taxon>Micrococcales</taxon>
        <taxon>Brevibacteriaceae</taxon>
        <taxon>Brevibacterium</taxon>
    </lineage>
</organism>
<accession>A0A6G8KYG1</accession>
<feature type="transmembrane region" description="Helical" evidence="1">
    <location>
        <begin position="143"/>
        <end position="168"/>
    </location>
</feature>
<dbReference type="Pfam" id="PF12730">
    <property type="entry name" value="ABC2_membrane_4"/>
    <property type="match status" value="1"/>
</dbReference>
<feature type="transmembrane region" description="Helical" evidence="1">
    <location>
        <begin position="107"/>
        <end position="131"/>
    </location>
</feature>
<dbReference type="KEGG" id="blut:EW640_11615"/>
<dbReference type="RefSeq" id="WP_165884227.1">
    <property type="nucleotide sequence ID" value="NZ_CP035810.1"/>
</dbReference>
<dbReference type="EMBL" id="CP035810">
    <property type="protein sequence ID" value="QIN29848.1"/>
    <property type="molecule type" value="Genomic_DNA"/>
</dbReference>
<proteinExistence type="predicted"/>